<accession>A0ABV9K5X6</accession>
<keyword evidence="3" id="KW-1185">Reference proteome</keyword>
<keyword evidence="1" id="KW-1133">Transmembrane helix</keyword>
<name>A0ABV9K5X6_9PORP</name>
<sequence length="467" mass="53389">MSEDNPIRIKLVRKESSQNYGFTPYFQGNIVDRPLDILCIKKSLTILWKRSGFEDIKAIYPITSNTVIIGTLPVEKIVKILTIEDICFKKLSGELVPIDNEDIQIKVDGCRLTRDNSFHIPLIELKQKVVDIHLAPHYGCKDFSDRGVLNSLNFPITIIAEQTNHRYTFRSQGISHSTINIQIDILGKDYLEKSLECPIKGFDLLTPIKGDGYINQIVPSRNHVRSESHIDKDLLERTRLYVEPDIMPQKRVIPMAKDQGNIACENTNQHADKQSEALSAEKKTNYAIWIVIFLMIAVITFGIVYFAFPRILGLQPQSSLLDSSSYTAINSIESDITTEKDIENACDYLDNSSVWSQDKMENNKALKGFFEALTTLNWNKIEGYQIYLNGSKKFRNIKDVISKIKSIEQESGYKGENIFQSKNTLLYSEYITFLEEYYDNAKAFRSKLNSHTNIIDNQIDSDTIPID</sequence>
<dbReference type="EMBL" id="JBHSGO010000026">
    <property type="protein sequence ID" value="MFC4665271.1"/>
    <property type="molecule type" value="Genomic_DNA"/>
</dbReference>
<protein>
    <submittedName>
        <fullName evidence="2">Uncharacterized protein</fullName>
    </submittedName>
</protein>
<evidence type="ECO:0000313" key="2">
    <source>
        <dbReference type="EMBL" id="MFC4665271.1"/>
    </source>
</evidence>
<dbReference type="RefSeq" id="WP_380077249.1">
    <property type="nucleotide sequence ID" value="NZ_JBHSGO010000026.1"/>
</dbReference>
<evidence type="ECO:0000313" key="3">
    <source>
        <dbReference type="Proteomes" id="UP001596020"/>
    </source>
</evidence>
<keyword evidence="1" id="KW-0472">Membrane</keyword>
<evidence type="ECO:0000256" key="1">
    <source>
        <dbReference type="SAM" id="Phobius"/>
    </source>
</evidence>
<reference evidence="3" key="1">
    <citation type="journal article" date="2019" name="Int. J. Syst. Evol. Microbiol.">
        <title>The Global Catalogue of Microorganisms (GCM) 10K type strain sequencing project: providing services to taxonomists for standard genome sequencing and annotation.</title>
        <authorList>
            <consortium name="The Broad Institute Genomics Platform"/>
            <consortium name="The Broad Institute Genome Sequencing Center for Infectious Disease"/>
            <person name="Wu L."/>
            <person name="Ma J."/>
        </authorList>
    </citation>
    <scope>NUCLEOTIDE SEQUENCE [LARGE SCALE GENOMIC DNA]</scope>
    <source>
        <strain evidence="3">CGMCC 4.7357</strain>
    </source>
</reference>
<keyword evidence="1" id="KW-0812">Transmembrane</keyword>
<comment type="caution">
    <text evidence="2">The sequence shown here is derived from an EMBL/GenBank/DDBJ whole genome shotgun (WGS) entry which is preliminary data.</text>
</comment>
<organism evidence="2 3">
    <name type="scientific">Falsiporphyromonas endometrii</name>
    <dbReference type="NCBI Taxonomy" id="1387297"/>
    <lineage>
        <taxon>Bacteria</taxon>
        <taxon>Pseudomonadati</taxon>
        <taxon>Bacteroidota</taxon>
        <taxon>Bacteroidia</taxon>
        <taxon>Bacteroidales</taxon>
        <taxon>Porphyromonadaceae</taxon>
        <taxon>Falsiporphyromonas</taxon>
    </lineage>
</organism>
<dbReference type="Proteomes" id="UP001596020">
    <property type="component" value="Unassembled WGS sequence"/>
</dbReference>
<feature type="transmembrane region" description="Helical" evidence="1">
    <location>
        <begin position="286"/>
        <end position="308"/>
    </location>
</feature>
<proteinExistence type="predicted"/>
<gene>
    <name evidence="2" type="ORF">ACFO3G_01320</name>
</gene>